<comment type="caution">
    <text evidence="2">The sequence shown here is derived from an EMBL/GenBank/DDBJ whole genome shotgun (WGS) entry which is preliminary data.</text>
</comment>
<dbReference type="EMBL" id="BMLS01000001">
    <property type="protein sequence ID" value="GGO65310.1"/>
    <property type="molecule type" value="Genomic_DNA"/>
</dbReference>
<evidence type="ECO:0000313" key="2">
    <source>
        <dbReference type="EMBL" id="GGO65310.1"/>
    </source>
</evidence>
<reference evidence="2" key="1">
    <citation type="journal article" date="2014" name="Int. J. Syst. Evol. Microbiol.">
        <title>Complete genome sequence of Corynebacterium casei LMG S-19264T (=DSM 44701T), isolated from a smear-ripened cheese.</title>
        <authorList>
            <consortium name="US DOE Joint Genome Institute (JGI-PGF)"/>
            <person name="Walter F."/>
            <person name="Albersmeier A."/>
            <person name="Kalinowski J."/>
            <person name="Ruckert C."/>
        </authorList>
    </citation>
    <scope>NUCLEOTIDE SEQUENCE</scope>
    <source>
        <strain evidence="2">CGMCC 1.7086</strain>
    </source>
</reference>
<evidence type="ECO:0000256" key="1">
    <source>
        <dbReference type="ARBA" id="ARBA00006479"/>
    </source>
</evidence>
<dbReference type="Gene3D" id="3.30.420.40">
    <property type="match status" value="2"/>
</dbReference>
<gene>
    <name evidence="2" type="ORF">GCM10010982_06820</name>
</gene>
<dbReference type="SUPFAM" id="SSF46785">
    <property type="entry name" value="Winged helix' DNA-binding domain"/>
    <property type="match status" value="1"/>
</dbReference>
<protein>
    <recommendedName>
        <fullName evidence="4">ROK family transcriptional regulator</fullName>
    </recommendedName>
</protein>
<name>A0A917YT59_9ALTE</name>
<dbReference type="CDD" id="cd23763">
    <property type="entry name" value="ASKHA_ATPase_ROK"/>
    <property type="match status" value="1"/>
</dbReference>
<dbReference type="SUPFAM" id="SSF53067">
    <property type="entry name" value="Actin-like ATPase domain"/>
    <property type="match status" value="1"/>
</dbReference>
<dbReference type="Proteomes" id="UP000606935">
    <property type="component" value="Unassembled WGS sequence"/>
</dbReference>
<dbReference type="Gene3D" id="1.10.10.10">
    <property type="entry name" value="Winged helix-like DNA-binding domain superfamily/Winged helix DNA-binding domain"/>
    <property type="match status" value="1"/>
</dbReference>
<evidence type="ECO:0000313" key="3">
    <source>
        <dbReference type="Proteomes" id="UP000606935"/>
    </source>
</evidence>
<dbReference type="InterPro" id="IPR000600">
    <property type="entry name" value="ROK"/>
</dbReference>
<reference evidence="2" key="2">
    <citation type="submission" date="2020-09" db="EMBL/GenBank/DDBJ databases">
        <authorList>
            <person name="Sun Q."/>
            <person name="Zhou Y."/>
        </authorList>
    </citation>
    <scope>NUCLEOTIDE SEQUENCE</scope>
    <source>
        <strain evidence="2">CGMCC 1.7086</strain>
    </source>
</reference>
<dbReference type="AlphaFoldDB" id="A0A917YT59"/>
<keyword evidence="3" id="KW-1185">Reference proteome</keyword>
<proteinExistence type="inferred from homology"/>
<dbReference type="Pfam" id="PF00480">
    <property type="entry name" value="ROK"/>
    <property type="match status" value="1"/>
</dbReference>
<accession>A0A917YT59</accession>
<comment type="similarity">
    <text evidence="1">Belongs to the ROK (NagC/XylR) family.</text>
</comment>
<evidence type="ECO:0008006" key="4">
    <source>
        <dbReference type="Google" id="ProtNLM"/>
    </source>
</evidence>
<dbReference type="RefSeq" id="WP_188690293.1">
    <property type="nucleotide sequence ID" value="NZ_BMLS01000001.1"/>
</dbReference>
<dbReference type="PANTHER" id="PTHR18964:SF149">
    <property type="entry name" value="BIFUNCTIONAL UDP-N-ACETYLGLUCOSAMINE 2-EPIMERASE_N-ACETYLMANNOSAMINE KINASE"/>
    <property type="match status" value="1"/>
</dbReference>
<sequence length="373" mass="40421">MTKVELSTSERLVLEIIRRTQISTRIELAKKLGFSTVQATKLTKGLIEKKLVVENATPSGVRGQPTKNISLNPDGLYAVGVSFSAEYMEIGLVNWLGAIKKHETVKLENAHSLDTLCHSIEAFVESAIKEYRLAKRKLCGIGISLPGDFLKGRRKINAVYFPEMEDIDLLETFSSRLPYPIFIENDATSASWGEFVAGAGRKLNHFLFIHIGHGIGGGLIIDRRVYRGANGNAGAFGAPFPDLSKARPSGTDLLKHLQASGEKVNDFADLRSLSIEGCSPLKTWIHNASQQLIGPLTVLARAFDPDAVVIGGRLPMHVLASLVKGVNTDAFCQADRHRLPVPDILVTELGDLGGVVGAASLCLENSVFADRAI</sequence>
<dbReference type="InterPro" id="IPR036388">
    <property type="entry name" value="WH-like_DNA-bd_sf"/>
</dbReference>
<dbReference type="PANTHER" id="PTHR18964">
    <property type="entry name" value="ROK (REPRESSOR, ORF, KINASE) FAMILY"/>
    <property type="match status" value="1"/>
</dbReference>
<organism evidence="2 3">
    <name type="scientific">Bowmanella pacifica</name>
    <dbReference type="NCBI Taxonomy" id="502051"/>
    <lineage>
        <taxon>Bacteria</taxon>
        <taxon>Pseudomonadati</taxon>
        <taxon>Pseudomonadota</taxon>
        <taxon>Gammaproteobacteria</taxon>
        <taxon>Alteromonadales</taxon>
        <taxon>Alteromonadaceae</taxon>
        <taxon>Bowmanella</taxon>
    </lineage>
</organism>
<dbReference type="InterPro" id="IPR036390">
    <property type="entry name" value="WH_DNA-bd_sf"/>
</dbReference>
<dbReference type="InterPro" id="IPR043129">
    <property type="entry name" value="ATPase_NBD"/>
</dbReference>